<evidence type="ECO:0000259" key="4">
    <source>
        <dbReference type="PROSITE" id="PS50888"/>
    </source>
</evidence>
<accession>A0A8H6YLF4</accession>
<reference evidence="5" key="1">
    <citation type="submission" date="2020-05" db="EMBL/GenBank/DDBJ databases">
        <title>Mycena genomes resolve the evolution of fungal bioluminescence.</title>
        <authorList>
            <person name="Tsai I.J."/>
        </authorList>
    </citation>
    <scope>NUCLEOTIDE SEQUENCE</scope>
    <source>
        <strain evidence="5">160909Yilan</strain>
    </source>
</reference>
<feature type="compositionally biased region" description="Low complexity" evidence="3">
    <location>
        <begin position="266"/>
        <end position="276"/>
    </location>
</feature>
<dbReference type="GO" id="GO:0046983">
    <property type="term" value="F:protein dimerization activity"/>
    <property type="evidence" value="ECO:0007669"/>
    <property type="project" value="InterPro"/>
</dbReference>
<dbReference type="PANTHER" id="PTHR47787">
    <property type="entry name" value="CENTROMERE-BINDING PROTEIN 1"/>
    <property type="match status" value="1"/>
</dbReference>
<keyword evidence="6" id="KW-1185">Reference proteome</keyword>
<evidence type="ECO:0000256" key="2">
    <source>
        <dbReference type="ARBA" id="ARBA00023242"/>
    </source>
</evidence>
<feature type="compositionally biased region" description="Basic and acidic residues" evidence="3">
    <location>
        <begin position="128"/>
        <end position="139"/>
    </location>
</feature>
<dbReference type="SUPFAM" id="SSF47459">
    <property type="entry name" value="HLH, helix-loop-helix DNA-binding domain"/>
    <property type="match status" value="1"/>
</dbReference>
<dbReference type="EMBL" id="JACAZH010000008">
    <property type="protein sequence ID" value="KAF7361217.1"/>
    <property type="molecule type" value="Genomic_DNA"/>
</dbReference>
<feature type="region of interest" description="Disordered" evidence="3">
    <location>
        <begin position="79"/>
        <end position="173"/>
    </location>
</feature>
<evidence type="ECO:0000256" key="3">
    <source>
        <dbReference type="SAM" id="MobiDB-lite"/>
    </source>
</evidence>
<feature type="region of interest" description="Disordered" evidence="3">
    <location>
        <begin position="266"/>
        <end position="296"/>
    </location>
</feature>
<feature type="domain" description="BHLH" evidence="4">
    <location>
        <begin position="162"/>
        <end position="212"/>
    </location>
</feature>
<dbReference type="Pfam" id="PF00010">
    <property type="entry name" value="HLH"/>
    <property type="match status" value="1"/>
</dbReference>
<dbReference type="PANTHER" id="PTHR47787:SF1">
    <property type="entry name" value="CENTROMERE-BINDING PROTEIN 1"/>
    <property type="match status" value="1"/>
</dbReference>
<dbReference type="CDD" id="cd11398">
    <property type="entry name" value="bHLHzip_scCBP1"/>
    <property type="match status" value="1"/>
</dbReference>
<dbReference type="SMART" id="SM00353">
    <property type="entry name" value="HLH"/>
    <property type="match status" value="1"/>
</dbReference>
<dbReference type="GO" id="GO:0005634">
    <property type="term" value="C:nucleus"/>
    <property type="evidence" value="ECO:0007669"/>
    <property type="project" value="TreeGrafter"/>
</dbReference>
<feature type="compositionally biased region" description="Basic and acidic residues" evidence="3">
    <location>
        <begin position="158"/>
        <end position="172"/>
    </location>
</feature>
<name>A0A8H6YLF4_9AGAR</name>
<dbReference type="OrthoDB" id="71302at2759"/>
<evidence type="ECO:0000313" key="6">
    <source>
        <dbReference type="Proteomes" id="UP000623467"/>
    </source>
</evidence>
<comment type="caution">
    <text evidence="5">The sequence shown here is derived from an EMBL/GenBank/DDBJ whole genome shotgun (WGS) entry which is preliminary data.</text>
</comment>
<keyword evidence="2" id="KW-0539">Nucleus</keyword>
<dbReference type="InterPro" id="IPR047206">
    <property type="entry name" value="bHLHzip_scCBP1-like"/>
</dbReference>
<dbReference type="PROSITE" id="PS50888">
    <property type="entry name" value="BHLH"/>
    <property type="match status" value="1"/>
</dbReference>
<dbReference type="GO" id="GO:0003677">
    <property type="term" value="F:DNA binding"/>
    <property type="evidence" value="ECO:0007669"/>
    <property type="project" value="UniProtKB-KW"/>
</dbReference>
<sequence length="296" mass="31900">MASVPPALSSVSAGPPQISSIDLAQIQPNSLQGPLGLTSNQVSELVKHLPSSFLEQLSNGTLPEDAVQLLANFSQLAQGGGFRASDPSPSSHPQGPPNIQYLVHTMSPPPFNGMPTFPPAPADDDGDYVDKSDGAEGSKGKTGGGKGRRGGALMGSDEWARQRKDSHKEVERRRRGNINEAIDELARTVPNGSGEKSKGAILSRAVQYIHHLKENEARNIEKWTLEKLLMDQAMGDLQVQLDEIRKMWEEERMQRQRAEKDLATLRGNLAAAAANGAEKRSNPDAEGGGDKRQKTS</sequence>
<organism evidence="5 6">
    <name type="scientific">Mycena sanguinolenta</name>
    <dbReference type="NCBI Taxonomy" id="230812"/>
    <lineage>
        <taxon>Eukaryota</taxon>
        <taxon>Fungi</taxon>
        <taxon>Dikarya</taxon>
        <taxon>Basidiomycota</taxon>
        <taxon>Agaricomycotina</taxon>
        <taxon>Agaricomycetes</taxon>
        <taxon>Agaricomycetidae</taxon>
        <taxon>Agaricales</taxon>
        <taxon>Marasmiineae</taxon>
        <taxon>Mycenaceae</taxon>
        <taxon>Mycena</taxon>
    </lineage>
</organism>
<dbReference type="GO" id="GO:0003700">
    <property type="term" value="F:DNA-binding transcription factor activity"/>
    <property type="evidence" value="ECO:0007669"/>
    <property type="project" value="InterPro"/>
</dbReference>
<dbReference type="InterPro" id="IPR036638">
    <property type="entry name" value="HLH_DNA-bd_sf"/>
</dbReference>
<proteinExistence type="predicted"/>
<dbReference type="InterPro" id="IPR011598">
    <property type="entry name" value="bHLH_dom"/>
</dbReference>
<feature type="compositionally biased region" description="Gly residues" evidence="3">
    <location>
        <begin position="140"/>
        <end position="153"/>
    </location>
</feature>
<feature type="compositionally biased region" description="Basic and acidic residues" evidence="3">
    <location>
        <begin position="277"/>
        <end position="296"/>
    </location>
</feature>
<gene>
    <name evidence="5" type="ORF">MSAN_01153800</name>
</gene>
<dbReference type="Gene3D" id="4.10.280.10">
    <property type="entry name" value="Helix-loop-helix DNA-binding domain"/>
    <property type="match status" value="1"/>
</dbReference>
<protein>
    <submittedName>
        <fullName evidence="5">Putative transcriptional regulator</fullName>
    </submittedName>
</protein>
<dbReference type="AlphaFoldDB" id="A0A8H6YLF4"/>
<evidence type="ECO:0000256" key="1">
    <source>
        <dbReference type="ARBA" id="ARBA00023125"/>
    </source>
</evidence>
<keyword evidence="1" id="KW-0238">DNA-binding</keyword>
<feature type="compositionally biased region" description="Pro residues" evidence="3">
    <location>
        <begin position="107"/>
        <end position="121"/>
    </location>
</feature>
<evidence type="ECO:0000313" key="5">
    <source>
        <dbReference type="EMBL" id="KAF7361217.1"/>
    </source>
</evidence>
<dbReference type="Proteomes" id="UP000623467">
    <property type="component" value="Unassembled WGS sequence"/>
</dbReference>